<feature type="region of interest" description="Disordered" evidence="1">
    <location>
        <begin position="146"/>
        <end position="172"/>
    </location>
</feature>
<dbReference type="PROSITE" id="PS50812">
    <property type="entry name" value="PWWP"/>
    <property type="match status" value="1"/>
</dbReference>
<dbReference type="STRING" id="79200.A0A165XDV0"/>
<feature type="region of interest" description="Disordered" evidence="1">
    <location>
        <begin position="223"/>
        <end position="284"/>
    </location>
</feature>
<dbReference type="Proteomes" id="UP000077755">
    <property type="component" value="Chromosome 4"/>
</dbReference>
<feature type="region of interest" description="Disordered" evidence="1">
    <location>
        <begin position="312"/>
        <end position="453"/>
    </location>
</feature>
<protein>
    <recommendedName>
        <fullName evidence="2">PWWP domain-containing protein</fullName>
    </recommendedName>
</protein>
<gene>
    <name evidence="3" type="ORF">DCAR_014572</name>
    <name evidence="4" type="ORF">DCAR_0416344</name>
</gene>
<dbReference type="InterPro" id="IPR000313">
    <property type="entry name" value="PWWP_dom"/>
</dbReference>
<proteinExistence type="predicted"/>
<dbReference type="KEGG" id="dcr:108218386"/>
<dbReference type="PANTHER" id="PTHR33697:SF2">
    <property type="entry name" value="T17B22.17 PROTEIN"/>
    <property type="match status" value="1"/>
</dbReference>
<feature type="compositionally biased region" description="Polar residues" evidence="1">
    <location>
        <begin position="710"/>
        <end position="735"/>
    </location>
</feature>
<evidence type="ECO:0000259" key="2">
    <source>
        <dbReference type="PROSITE" id="PS50812"/>
    </source>
</evidence>
<feature type="compositionally biased region" description="Polar residues" evidence="1">
    <location>
        <begin position="330"/>
        <end position="341"/>
    </location>
</feature>
<dbReference type="OMA" id="CQVNESE"/>
<dbReference type="InterPro" id="IPR044679">
    <property type="entry name" value="PWWP2-like"/>
</dbReference>
<dbReference type="AlphaFoldDB" id="A0A165XDV0"/>
<feature type="region of interest" description="Disordered" evidence="1">
    <location>
        <begin position="667"/>
        <end position="735"/>
    </location>
</feature>
<dbReference type="EMBL" id="CP093346">
    <property type="protein sequence ID" value="WOG97005.1"/>
    <property type="molecule type" value="Genomic_DNA"/>
</dbReference>
<reference evidence="4" key="2">
    <citation type="submission" date="2022-03" db="EMBL/GenBank/DDBJ databases">
        <title>Draft title - Genomic analysis of global carrot germplasm unveils the trajectory of domestication and the origin of high carotenoid orange carrot.</title>
        <authorList>
            <person name="Iorizzo M."/>
            <person name="Ellison S."/>
            <person name="Senalik D."/>
            <person name="Macko-Podgorni A."/>
            <person name="Grzebelus D."/>
            <person name="Bostan H."/>
            <person name="Rolling W."/>
            <person name="Curaba J."/>
            <person name="Simon P."/>
        </authorList>
    </citation>
    <scope>NUCLEOTIDE SEQUENCE</scope>
    <source>
        <tissue evidence="4">Leaf</tissue>
    </source>
</reference>
<dbReference type="Gramene" id="KZM98066">
    <property type="protein sequence ID" value="KZM98066"/>
    <property type="gene ID" value="DCAR_014572"/>
</dbReference>
<dbReference type="OrthoDB" id="1908535at2759"/>
<name>A0A165XDV0_DAUCS</name>
<evidence type="ECO:0000256" key="1">
    <source>
        <dbReference type="SAM" id="MobiDB-lite"/>
    </source>
</evidence>
<reference evidence="3" key="1">
    <citation type="journal article" date="2016" name="Nat. Genet.">
        <title>A high-quality carrot genome assembly provides new insights into carotenoid accumulation and asterid genome evolution.</title>
        <authorList>
            <person name="Iorizzo M."/>
            <person name="Ellison S."/>
            <person name="Senalik D."/>
            <person name="Zeng P."/>
            <person name="Satapoomin P."/>
            <person name="Huang J."/>
            <person name="Bowman M."/>
            <person name="Iovene M."/>
            <person name="Sanseverino W."/>
            <person name="Cavagnaro P."/>
            <person name="Yildiz M."/>
            <person name="Macko-Podgorni A."/>
            <person name="Moranska E."/>
            <person name="Grzebelus E."/>
            <person name="Grzebelus D."/>
            <person name="Ashrafi H."/>
            <person name="Zheng Z."/>
            <person name="Cheng S."/>
            <person name="Spooner D."/>
            <person name="Van Deynze A."/>
            <person name="Simon P."/>
        </authorList>
    </citation>
    <scope>NUCLEOTIDE SEQUENCE [LARGE SCALE GENOMIC DNA]</scope>
    <source>
        <tissue evidence="3">Leaf</tissue>
    </source>
</reference>
<keyword evidence="5" id="KW-1185">Reference proteome</keyword>
<dbReference type="EMBL" id="LNRQ01000004">
    <property type="protein sequence ID" value="KZM98066.1"/>
    <property type="molecule type" value="Genomic_DNA"/>
</dbReference>
<evidence type="ECO:0000313" key="3">
    <source>
        <dbReference type="EMBL" id="KZM98066.1"/>
    </source>
</evidence>
<feature type="compositionally biased region" description="Polar residues" evidence="1">
    <location>
        <begin position="671"/>
        <end position="694"/>
    </location>
</feature>
<feature type="compositionally biased region" description="Basic and acidic residues" evidence="1">
    <location>
        <begin position="146"/>
        <end position="162"/>
    </location>
</feature>
<evidence type="ECO:0000313" key="5">
    <source>
        <dbReference type="Proteomes" id="UP000077755"/>
    </source>
</evidence>
<dbReference type="PANTHER" id="PTHR33697">
    <property type="entry name" value="T17B22.17 PROTEIN-RELATED"/>
    <property type="match status" value="1"/>
</dbReference>
<sequence length="775" mass="85386">MGSSDTETSSGVVDSTVGAIVWVRRRNGSWWPGKILGADELSASHLMSPRSGTPVKLLGREDASVDWYNLEKSKRVKAFRCGEFDDCIDKAEASQGMPPKKREKYARREDAIIHALELEKHFLEKQYGKLGSSNYKSNIKKELATSAESMRHDNGKLTEPKSEQPTGGLDLPHGGIISPHLQIQEVREAKQLSGDDDKADVLPRMRGLEDIGLRTTTKSMIIPPIDSTGQLKSPLGDGSHAPFNGDATENTSHVNDKISLEKRKRSNEGFDEESLVKRRDKRRPLVQVLESSAKLPAPSSLKPEGGIVSTYIQVEEQTGGEGSAKRSKCVYQTKSSNSTDNTETHSEHLEVSASKLEVNSNPPPALGKDSTSGSTEDTETDSSETDSVESDSDEEMDEISDESVEFMPKFMLKSELQEEDDSTSTEEPDDPTTPSDMSHPSNDDVSASAGVSKWQLKGKRNTRALTKRYVDLSDGKVLRGSNQGPKIKEKGSYADLMDSFDKKYGTRIGGYGSRGVDGISRGITSWEDLAWNDQPASKGYWGDFIEYTDPVFSGRRFGDRRKCMLIEVDLKVQSNYQREHVPMISLMSKLNGQAIVGHPIQIEALEYGSTEGLMTAADELNQDNDTSLPPVWRTARRTANCRVPRPRASTVDADEGAEHLQHVYQDRKNSLNKSNGGNFSNRQSLARKSSTHGSRPTDKRLLRKPAKKTSVASNQKTRTLSSIATQQKPNNILKPGSNSSLNGFIKPEIAPPAVACIPIKLVFSRLHEELAGRHQ</sequence>
<organism evidence="3">
    <name type="scientific">Daucus carota subsp. sativus</name>
    <name type="common">Carrot</name>
    <dbReference type="NCBI Taxonomy" id="79200"/>
    <lineage>
        <taxon>Eukaryota</taxon>
        <taxon>Viridiplantae</taxon>
        <taxon>Streptophyta</taxon>
        <taxon>Embryophyta</taxon>
        <taxon>Tracheophyta</taxon>
        <taxon>Spermatophyta</taxon>
        <taxon>Magnoliopsida</taxon>
        <taxon>eudicotyledons</taxon>
        <taxon>Gunneridae</taxon>
        <taxon>Pentapetalae</taxon>
        <taxon>asterids</taxon>
        <taxon>campanulids</taxon>
        <taxon>Apiales</taxon>
        <taxon>Apiaceae</taxon>
        <taxon>Apioideae</taxon>
        <taxon>Scandiceae</taxon>
        <taxon>Daucinae</taxon>
        <taxon>Daucus</taxon>
        <taxon>Daucus sect. Daucus</taxon>
    </lineage>
</organism>
<evidence type="ECO:0000313" key="4">
    <source>
        <dbReference type="EMBL" id="WOG97005.1"/>
    </source>
</evidence>
<dbReference type="SUPFAM" id="SSF63748">
    <property type="entry name" value="Tudor/PWWP/MBT"/>
    <property type="match status" value="1"/>
</dbReference>
<accession>A0A165XDV0</accession>
<dbReference type="CDD" id="cd05162">
    <property type="entry name" value="PWWP"/>
    <property type="match status" value="1"/>
</dbReference>
<dbReference type="Pfam" id="PF00855">
    <property type="entry name" value="PWWP"/>
    <property type="match status" value="1"/>
</dbReference>
<feature type="compositionally biased region" description="Acidic residues" evidence="1">
    <location>
        <begin position="417"/>
        <end position="430"/>
    </location>
</feature>
<feature type="domain" description="PWWP" evidence="2">
    <location>
        <begin position="17"/>
        <end position="72"/>
    </location>
</feature>
<dbReference type="Gene3D" id="2.30.30.140">
    <property type="match status" value="1"/>
</dbReference>
<feature type="compositionally biased region" description="Acidic residues" evidence="1">
    <location>
        <begin position="376"/>
        <end position="404"/>
    </location>
</feature>